<dbReference type="Proteomes" id="UP001239111">
    <property type="component" value="Chromosome 3"/>
</dbReference>
<protein>
    <submittedName>
        <fullName evidence="1">Uncharacterized protein</fullName>
    </submittedName>
</protein>
<gene>
    <name evidence="1" type="ORF">QAD02_003546</name>
</gene>
<dbReference type="EMBL" id="CM056743">
    <property type="protein sequence ID" value="KAJ8672287.1"/>
    <property type="molecule type" value="Genomic_DNA"/>
</dbReference>
<accession>A0ACC2NME3</accession>
<evidence type="ECO:0000313" key="2">
    <source>
        <dbReference type="Proteomes" id="UP001239111"/>
    </source>
</evidence>
<sequence length="377" mass="43274">MPGGQDEISQAQNPKHREDGAEFPPEVPKKSSQFASSDPARNRILHAAVKMDRIRGDVTSLEIRVKSIGRVNSREEREYLVINEMLTQKVLDLDNINVRNNENARRRRERLIDKVQQIISVLDSKIPPLGKETLASSKVPFQPKFKHAEGGDAEVTPINESQPMIALNFAASVPTENQLSDFTTKMDYILKEVNSLELQVKSIGTVESRKELEYVYSNEMLKQQLLDLNEIDVSDNASVIRRRRRLISKVEKIIELLDAKVPPPGQEPQRSNQEPKQSSSSESERDHRLRLQAQQVEKILEYLHSQEFDLSGEEDAEAMIEVEVMFYIKVNLTILFERNSFHVLKYILELLFASWKSDTIMSLEVQNSNNCDRFDKD</sequence>
<organism evidence="1 2">
    <name type="scientific">Eretmocerus hayati</name>
    <dbReference type="NCBI Taxonomy" id="131215"/>
    <lineage>
        <taxon>Eukaryota</taxon>
        <taxon>Metazoa</taxon>
        <taxon>Ecdysozoa</taxon>
        <taxon>Arthropoda</taxon>
        <taxon>Hexapoda</taxon>
        <taxon>Insecta</taxon>
        <taxon>Pterygota</taxon>
        <taxon>Neoptera</taxon>
        <taxon>Endopterygota</taxon>
        <taxon>Hymenoptera</taxon>
        <taxon>Apocrita</taxon>
        <taxon>Proctotrupomorpha</taxon>
        <taxon>Chalcidoidea</taxon>
        <taxon>Aphelinidae</taxon>
        <taxon>Aphelininae</taxon>
        <taxon>Eretmocerus</taxon>
    </lineage>
</organism>
<keyword evidence="2" id="KW-1185">Reference proteome</keyword>
<reference evidence="1" key="1">
    <citation type="submission" date="2023-04" db="EMBL/GenBank/DDBJ databases">
        <title>A chromosome-level genome assembly of the parasitoid wasp Eretmocerus hayati.</title>
        <authorList>
            <person name="Zhong Y."/>
            <person name="Liu S."/>
            <person name="Liu Y."/>
        </authorList>
    </citation>
    <scope>NUCLEOTIDE SEQUENCE</scope>
    <source>
        <strain evidence="1">ZJU_SS_LIU_2023</strain>
    </source>
</reference>
<proteinExistence type="predicted"/>
<comment type="caution">
    <text evidence="1">The sequence shown here is derived from an EMBL/GenBank/DDBJ whole genome shotgun (WGS) entry which is preliminary data.</text>
</comment>
<evidence type="ECO:0000313" key="1">
    <source>
        <dbReference type="EMBL" id="KAJ8672287.1"/>
    </source>
</evidence>
<name>A0ACC2NME3_9HYME</name>